<dbReference type="PANTHER" id="PTHR43280">
    <property type="entry name" value="ARAC-FAMILY TRANSCRIPTIONAL REGULATOR"/>
    <property type="match status" value="1"/>
</dbReference>
<keyword evidence="3" id="KW-0804">Transcription</keyword>
<name>A0ABV5GHT6_9FLAO</name>
<dbReference type="InterPro" id="IPR018060">
    <property type="entry name" value="HTH_AraC"/>
</dbReference>
<dbReference type="Gene3D" id="1.10.10.60">
    <property type="entry name" value="Homeodomain-like"/>
    <property type="match status" value="1"/>
</dbReference>
<evidence type="ECO:0000256" key="2">
    <source>
        <dbReference type="ARBA" id="ARBA00023125"/>
    </source>
</evidence>
<accession>A0ABV5GHT6</accession>
<keyword evidence="2" id="KW-0238">DNA-binding</keyword>
<sequence>MIKLYIKNMVCSRCILVVKSELEKFGLNYLSVELGEVNLQNELPQDDKIEISKQLEVLGFEILDDANSKTIEKIKNILIDLIQNKNNDIRITISDYLKKKLHQDYSKLSNLFSEVEGISIEKYLINLKVEKVKELIVYNELTLSEIANLLHYSSSAHLSNQFKKVTGFSPSYFKKLKGNKRIQLDQL</sequence>
<proteinExistence type="predicted"/>
<keyword evidence="6" id="KW-1185">Reference proteome</keyword>
<protein>
    <submittedName>
        <fullName evidence="5">Helix-turn-helix domain-containing protein</fullName>
    </submittedName>
</protein>
<feature type="domain" description="HTH araC/xylS-type" evidence="4">
    <location>
        <begin position="72"/>
        <end position="176"/>
    </location>
</feature>
<dbReference type="PROSITE" id="PS01124">
    <property type="entry name" value="HTH_ARAC_FAMILY_2"/>
    <property type="match status" value="1"/>
</dbReference>
<dbReference type="InterPro" id="IPR009057">
    <property type="entry name" value="Homeodomain-like_sf"/>
</dbReference>
<comment type="caution">
    <text evidence="5">The sequence shown here is derived from an EMBL/GenBank/DDBJ whole genome shotgun (WGS) entry which is preliminary data.</text>
</comment>
<evidence type="ECO:0000313" key="5">
    <source>
        <dbReference type="EMBL" id="MFB9094939.1"/>
    </source>
</evidence>
<evidence type="ECO:0000256" key="3">
    <source>
        <dbReference type="ARBA" id="ARBA00023163"/>
    </source>
</evidence>
<evidence type="ECO:0000256" key="1">
    <source>
        <dbReference type="ARBA" id="ARBA00023015"/>
    </source>
</evidence>
<evidence type="ECO:0000313" key="6">
    <source>
        <dbReference type="Proteomes" id="UP001589607"/>
    </source>
</evidence>
<reference evidence="5 6" key="1">
    <citation type="submission" date="2024-09" db="EMBL/GenBank/DDBJ databases">
        <authorList>
            <person name="Sun Q."/>
            <person name="Mori K."/>
        </authorList>
    </citation>
    <scope>NUCLEOTIDE SEQUENCE [LARGE SCALE GENOMIC DNA]</scope>
    <source>
        <strain evidence="5 6">CECT 7955</strain>
    </source>
</reference>
<dbReference type="Proteomes" id="UP001589607">
    <property type="component" value="Unassembled WGS sequence"/>
</dbReference>
<keyword evidence="1" id="KW-0805">Transcription regulation</keyword>
<gene>
    <name evidence="5" type="ORF">ACFFVF_00295</name>
</gene>
<dbReference type="SMART" id="SM00342">
    <property type="entry name" value="HTH_ARAC"/>
    <property type="match status" value="1"/>
</dbReference>
<dbReference type="RefSeq" id="WP_236454478.1">
    <property type="nucleotide sequence ID" value="NZ_CBCSGE010000007.1"/>
</dbReference>
<organism evidence="5 6">
    <name type="scientific">Flavobacterium jumunjinense</name>
    <dbReference type="NCBI Taxonomy" id="998845"/>
    <lineage>
        <taxon>Bacteria</taxon>
        <taxon>Pseudomonadati</taxon>
        <taxon>Bacteroidota</taxon>
        <taxon>Flavobacteriia</taxon>
        <taxon>Flavobacteriales</taxon>
        <taxon>Flavobacteriaceae</taxon>
        <taxon>Flavobacterium</taxon>
    </lineage>
</organism>
<dbReference type="Pfam" id="PF12833">
    <property type="entry name" value="HTH_18"/>
    <property type="match status" value="1"/>
</dbReference>
<dbReference type="PANTHER" id="PTHR43280:SF28">
    <property type="entry name" value="HTH-TYPE TRANSCRIPTIONAL ACTIVATOR RHAS"/>
    <property type="match status" value="1"/>
</dbReference>
<dbReference type="SUPFAM" id="SSF46689">
    <property type="entry name" value="Homeodomain-like"/>
    <property type="match status" value="1"/>
</dbReference>
<evidence type="ECO:0000259" key="4">
    <source>
        <dbReference type="PROSITE" id="PS01124"/>
    </source>
</evidence>
<dbReference type="EMBL" id="JBHMEY010000001">
    <property type="protein sequence ID" value="MFB9094939.1"/>
    <property type="molecule type" value="Genomic_DNA"/>
</dbReference>